<comment type="function">
    <text evidence="4">Catalyzes the interconversion of L-alanine and D-alanine. May also act on other amino acids.</text>
</comment>
<dbReference type="InterPro" id="IPR009006">
    <property type="entry name" value="Ala_racemase/Decarboxylase_C"/>
</dbReference>
<proteinExistence type="inferred from homology"/>
<dbReference type="PANTHER" id="PTHR30511">
    <property type="entry name" value="ALANINE RACEMASE"/>
    <property type="match status" value="1"/>
</dbReference>
<keyword evidence="2 4" id="KW-0663">Pyridoxal phosphate</keyword>
<feature type="domain" description="Alanine racemase C-terminal" evidence="7">
    <location>
        <begin position="251"/>
        <end position="376"/>
    </location>
</feature>
<keyword evidence="3 4" id="KW-0413">Isomerase</keyword>
<protein>
    <recommendedName>
        <fullName evidence="4">Alanine racemase</fullName>
        <ecNumber evidence="4">5.1.1.1</ecNumber>
    </recommendedName>
</protein>
<dbReference type="Gene3D" id="2.40.37.10">
    <property type="entry name" value="Lyase, Ornithine Decarboxylase, Chain A, domain 1"/>
    <property type="match status" value="1"/>
</dbReference>
<evidence type="ECO:0000256" key="6">
    <source>
        <dbReference type="PIRSR" id="PIRSR600821-52"/>
    </source>
</evidence>
<feature type="active site" description="Proton acceptor; specific for L-alanine" evidence="4">
    <location>
        <position position="272"/>
    </location>
</feature>
<dbReference type="SMART" id="SM01005">
    <property type="entry name" value="Ala_racemase_C"/>
    <property type="match status" value="1"/>
</dbReference>
<evidence type="ECO:0000313" key="9">
    <source>
        <dbReference type="Proteomes" id="UP000199599"/>
    </source>
</evidence>
<dbReference type="Pfam" id="PF01168">
    <property type="entry name" value="Ala_racemase_N"/>
    <property type="match status" value="1"/>
</dbReference>
<evidence type="ECO:0000256" key="5">
    <source>
        <dbReference type="PIRSR" id="PIRSR600821-50"/>
    </source>
</evidence>
<evidence type="ECO:0000313" key="8">
    <source>
        <dbReference type="EMBL" id="SFD35474.1"/>
    </source>
</evidence>
<dbReference type="PRINTS" id="PR00992">
    <property type="entry name" value="ALARACEMASE"/>
</dbReference>
<dbReference type="CDD" id="cd00430">
    <property type="entry name" value="PLPDE_III_AR"/>
    <property type="match status" value="1"/>
</dbReference>
<dbReference type="GO" id="GO:0005829">
    <property type="term" value="C:cytosol"/>
    <property type="evidence" value="ECO:0007669"/>
    <property type="project" value="TreeGrafter"/>
</dbReference>
<dbReference type="RefSeq" id="WP_090092379.1">
    <property type="nucleotide sequence ID" value="NZ_CBCRVU010000002.1"/>
</dbReference>
<dbReference type="InterPro" id="IPR029066">
    <property type="entry name" value="PLP-binding_barrel"/>
</dbReference>
<dbReference type="GO" id="GO:0030632">
    <property type="term" value="P:D-alanine biosynthetic process"/>
    <property type="evidence" value="ECO:0007669"/>
    <property type="project" value="UniProtKB-UniRule"/>
</dbReference>
<dbReference type="STRING" id="1505723.SAMN04487792_0436"/>
<dbReference type="EC" id="5.1.1.1" evidence="4"/>
<dbReference type="GO" id="GO:0009252">
    <property type="term" value="P:peptidoglycan biosynthetic process"/>
    <property type="evidence" value="ECO:0007669"/>
    <property type="project" value="TreeGrafter"/>
</dbReference>
<feature type="active site" description="Proton acceptor; specific for D-alanine" evidence="4">
    <location>
        <position position="40"/>
    </location>
</feature>
<comment type="catalytic activity">
    <reaction evidence="4">
        <text>L-alanine = D-alanine</text>
        <dbReference type="Rhea" id="RHEA:20249"/>
        <dbReference type="ChEBI" id="CHEBI:57416"/>
        <dbReference type="ChEBI" id="CHEBI:57972"/>
        <dbReference type="EC" id="5.1.1.1"/>
    </reaction>
</comment>
<sequence>MIPGIHRPAAVCVDLAAIRQNIKEEIRHLEPGQKLFAVVKANAYGHGAAQVAQEAVKVGVSGFCVAILDEALELRQAGIVQPILVLGVTPPRFTSLAAANDISLTVPNLAWLEDAEKILVAENADLILKIHLAIDSGMGRIGFSEDAEFLNANNFLLNNPNFFVEGLFTHFASADSSDDTYFKSQVQRFNHLKKLLKIKPKWIHVDNTAASVFNKGVHSDLVRFGIGMYGLNPSSNPTSPDLSLTIKLKPALSFESELVQVHTIHANQGVGYGSTYVATSDQIIGTVPVGYADGFIRKFQGFKIKVGNEYCPIVGRICMDQLMVRLPHEMPVGTKVVLISNDPLAPNNIKAAADYVDSIHYEVACLLDDRLPRKYYGQLNC</sequence>
<comment type="pathway">
    <text evidence="4">Amino-acid biosynthesis; D-alanine biosynthesis; D-alanine from L-alanine: step 1/1.</text>
</comment>
<dbReference type="InterPro" id="IPR000821">
    <property type="entry name" value="Ala_racemase"/>
</dbReference>
<dbReference type="Proteomes" id="UP000199599">
    <property type="component" value="Unassembled WGS sequence"/>
</dbReference>
<dbReference type="Gene3D" id="3.20.20.10">
    <property type="entry name" value="Alanine racemase"/>
    <property type="match status" value="1"/>
</dbReference>
<dbReference type="SUPFAM" id="SSF51419">
    <property type="entry name" value="PLP-binding barrel"/>
    <property type="match status" value="1"/>
</dbReference>
<feature type="binding site" evidence="4 6">
    <location>
        <position position="319"/>
    </location>
    <ligand>
        <name>substrate</name>
    </ligand>
</feature>
<evidence type="ECO:0000256" key="3">
    <source>
        <dbReference type="ARBA" id="ARBA00023235"/>
    </source>
</evidence>
<dbReference type="AlphaFoldDB" id="A0A1I1RMG7"/>
<dbReference type="PANTHER" id="PTHR30511:SF0">
    <property type="entry name" value="ALANINE RACEMASE, CATABOLIC-RELATED"/>
    <property type="match status" value="1"/>
</dbReference>
<evidence type="ECO:0000259" key="7">
    <source>
        <dbReference type="SMART" id="SM01005"/>
    </source>
</evidence>
<dbReference type="FunFam" id="3.20.20.10:FF:000002">
    <property type="entry name" value="Alanine racemase"/>
    <property type="match status" value="1"/>
</dbReference>
<dbReference type="SUPFAM" id="SSF50621">
    <property type="entry name" value="Alanine racemase C-terminal domain-like"/>
    <property type="match status" value="1"/>
</dbReference>
<comment type="similarity">
    <text evidence="4">Belongs to the alanine racemase family.</text>
</comment>
<name>A0A1I1RMG7_9LACO</name>
<feature type="binding site" evidence="4 6">
    <location>
        <position position="140"/>
    </location>
    <ligand>
        <name>substrate</name>
    </ligand>
</feature>
<evidence type="ECO:0000256" key="1">
    <source>
        <dbReference type="ARBA" id="ARBA00001933"/>
    </source>
</evidence>
<dbReference type="InterPro" id="IPR011079">
    <property type="entry name" value="Ala_racemase_C"/>
</dbReference>
<gene>
    <name evidence="8" type="ORF">SAMN04487792_0436</name>
</gene>
<accession>A0A1I1RMG7</accession>
<organism evidence="8 9">
    <name type="scientific">Lactobacillus bombicola</name>
    <dbReference type="NCBI Taxonomy" id="1505723"/>
    <lineage>
        <taxon>Bacteria</taxon>
        <taxon>Bacillati</taxon>
        <taxon>Bacillota</taxon>
        <taxon>Bacilli</taxon>
        <taxon>Lactobacillales</taxon>
        <taxon>Lactobacillaceae</taxon>
        <taxon>Lactobacillus</taxon>
    </lineage>
</organism>
<evidence type="ECO:0000256" key="2">
    <source>
        <dbReference type="ARBA" id="ARBA00022898"/>
    </source>
</evidence>
<dbReference type="GO" id="GO:0008784">
    <property type="term" value="F:alanine racemase activity"/>
    <property type="evidence" value="ECO:0007669"/>
    <property type="project" value="UniProtKB-UniRule"/>
</dbReference>
<dbReference type="InterPro" id="IPR020622">
    <property type="entry name" value="Ala_racemase_pyridoxalP-BS"/>
</dbReference>
<dbReference type="GO" id="GO:0030170">
    <property type="term" value="F:pyridoxal phosphate binding"/>
    <property type="evidence" value="ECO:0007669"/>
    <property type="project" value="UniProtKB-UniRule"/>
</dbReference>
<dbReference type="Pfam" id="PF00842">
    <property type="entry name" value="Ala_racemase_C"/>
    <property type="match status" value="1"/>
</dbReference>
<dbReference type="HAMAP" id="MF_01201">
    <property type="entry name" value="Ala_racemase"/>
    <property type="match status" value="1"/>
</dbReference>
<dbReference type="InterPro" id="IPR001608">
    <property type="entry name" value="Ala_racemase_N"/>
</dbReference>
<feature type="modified residue" description="N6-(pyridoxal phosphate)lysine" evidence="4 5">
    <location>
        <position position="40"/>
    </location>
</feature>
<evidence type="ECO:0000256" key="4">
    <source>
        <dbReference type="HAMAP-Rule" id="MF_01201"/>
    </source>
</evidence>
<dbReference type="EMBL" id="FOMN01000002">
    <property type="protein sequence ID" value="SFD35474.1"/>
    <property type="molecule type" value="Genomic_DNA"/>
</dbReference>
<dbReference type="PROSITE" id="PS00395">
    <property type="entry name" value="ALANINE_RACEMASE"/>
    <property type="match status" value="1"/>
</dbReference>
<comment type="cofactor">
    <cofactor evidence="1 4 5">
        <name>pyridoxal 5'-phosphate</name>
        <dbReference type="ChEBI" id="CHEBI:597326"/>
    </cofactor>
</comment>
<dbReference type="NCBIfam" id="TIGR00492">
    <property type="entry name" value="alr"/>
    <property type="match status" value="1"/>
</dbReference>
<dbReference type="UniPathway" id="UPA00042">
    <property type="reaction ID" value="UER00497"/>
</dbReference>
<reference evidence="9" key="1">
    <citation type="submission" date="2016-10" db="EMBL/GenBank/DDBJ databases">
        <authorList>
            <person name="Varghese N."/>
            <person name="Submissions S."/>
        </authorList>
    </citation>
    <scope>NUCLEOTIDE SEQUENCE [LARGE SCALE GENOMIC DNA]</scope>
    <source>
        <strain evidence="9">R-53102</strain>
    </source>
</reference>